<dbReference type="Proteomes" id="UP000183126">
    <property type="component" value="Chromosome I"/>
</dbReference>
<keyword evidence="4" id="KW-1185">Reference proteome</keyword>
<sequence>MNILQPPGWDRPRGYANGIVARGTLICLSGQFGWDAQSRLVSDRYAEQAIQALRNIVTVLAEAGARPEHLVRLTWYVSDRDAYFSEGREVGLVYKTLIGHYPPMSAFQVQGLMVEGAKVQIEAMAVIPD</sequence>
<evidence type="ECO:0000313" key="2">
    <source>
        <dbReference type="EMBL" id="SDS31980.1"/>
    </source>
</evidence>
<dbReference type="PANTHER" id="PTHR43857:SF1">
    <property type="entry name" value="YJGH FAMILY PROTEIN"/>
    <property type="match status" value="1"/>
</dbReference>
<accession>A0A0R2ZP29</accession>
<evidence type="ECO:0000313" key="1">
    <source>
        <dbReference type="EMBL" id="KRP62456.1"/>
    </source>
</evidence>
<dbReference type="Gene3D" id="3.30.1330.40">
    <property type="entry name" value="RutC-like"/>
    <property type="match status" value="1"/>
</dbReference>
<dbReference type="Proteomes" id="UP000052019">
    <property type="component" value="Unassembled WGS sequence"/>
</dbReference>
<reference evidence="2 4" key="2">
    <citation type="submission" date="2016-10" db="EMBL/GenBank/DDBJ databases">
        <authorList>
            <person name="Varghese N."/>
            <person name="Submissions S."/>
        </authorList>
    </citation>
    <scope>NUCLEOTIDE SEQUENCE [LARGE SCALE GENOMIC DNA]</scope>
    <source>
        <strain evidence="2 4">BS3111</strain>
    </source>
</reference>
<protein>
    <submittedName>
        <fullName evidence="2">Enamine deaminase RidA, house cleaning of reactive enamine intermediates, YjgF/YER057c/UK114 family</fullName>
    </submittedName>
    <submittedName>
        <fullName evidence="1">Endoribonuclease L-PSP</fullName>
    </submittedName>
</protein>
<reference evidence="1 3" key="1">
    <citation type="submission" date="2015-02" db="EMBL/GenBank/DDBJ databases">
        <title>Two Pseudomonas sp. nov. isolated from raw milk.</title>
        <authorList>
            <person name="Wenning M."/>
            <person name="von Neubeck M."/>
            <person name="Huptas C."/>
            <person name="Scherer S."/>
        </authorList>
    </citation>
    <scope>NUCLEOTIDE SEQUENCE [LARGE SCALE GENOMIC DNA]</scope>
    <source>
        <strain evidence="1 3">DSM 14937</strain>
    </source>
</reference>
<dbReference type="EMBL" id="LT629760">
    <property type="protein sequence ID" value="SDS31980.1"/>
    <property type="molecule type" value="Genomic_DNA"/>
</dbReference>
<dbReference type="PATRIC" id="fig|200450.4.peg.2927"/>
<evidence type="ECO:0000313" key="4">
    <source>
        <dbReference type="Proteomes" id="UP000183126"/>
    </source>
</evidence>
<dbReference type="SUPFAM" id="SSF55298">
    <property type="entry name" value="YjgF-like"/>
    <property type="match status" value="1"/>
</dbReference>
<proteinExistence type="predicted"/>
<gene>
    <name evidence="2" type="ORF">SAMN04490205_2153</name>
    <name evidence="1" type="ORF">TU79_04835</name>
</gene>
<dbReference type="EMBL" id="JYLK01000002">
    <property type="protein sequence ID" value="KRP62456.1"/>
    <property type="molecule type" value="Genomic_DNA"/>
</dbReference>
<dbReference type="RefSeq" id="WP_057006952.1">
    <property type="nucleotide sequence ID" value="NZ_JBEPTA010000016.1"/>
</dbReference>
<dbReference type="CDD" id="cd00448">
    <property type="entry name" value="YjgF_YER057c_UK114_family"/>
    <property type="match status" value="1"/>
</dbReference>
<evidence type="ECO:0000313" key="3">
    <source>
        <dbReference type="Proteomes" id="UP000052019"/>
    </source>
</evidence>
<dbReference type="InterPro" id="IPR035959">
    <property type="entry name" value="RutC-like_sf"/>
</dbReference>
<dbReference type="InterPro" id="IPR006175">
    <property type="entry name" value="YjgF/YER057c/UK114"/>
</dbReference>
<dbReference type="AlphaFoldDB" id="A0A0R2ZP29"/>
<name>A0A0R2ZP29_9PSED</name>
<dbReference type="OrthoDB" id="9803101at2"/>
<dbReference type="Pfam" id="PF01042">
    <property type="entry name" value="Ribonuc_L-PSP"/>
    <property type="match status" value="1"/>
</dbReference>
<dbReference type="PANTHER" id="PTHR43857">
    <property type="entry name" value="BLR7761 PROTEIN"/>
    <property type="match status" value="1"/>
</dbReference>
<organism evidence="1 3">
    <name type="scientific">Pseudomonas trivialis</name>
    <dbReference type="NCBI Taxonomy" id="200450"/>
    <lineage>
        <taxon>Bacteria</taxon>
        <taxon>Pseudomonadati</taxon>
        <taxon>Pseudomonadota</taxon>
        <taxon>Gammaproteobacteria</taxon>
        <taxon>Pseudomonadales</taxon>
        <taxon>Pseudomonadaceae</taxon>
        <taxon>Pseudomonas</taxon>
    </lineage>
</organism>